<protein>
    <submittedName>
        <fullName evidence="1">Uncharacterized protein</fullName>
    </submittedName>
</protein>
<organism evidence="1 2">
    <name type="scientific">Caenorhabditis remanei</name>
    <name type="common">Caenorhabditis vulgaris</name>
    <dbReference type="NCBI Taxonomy" id="31234"/>
    <lineage>
        <taxon>Eukaryota</taxon>
        <taxon>Metazoa</taxon>
        <taxon>Ecdysozoa</taxon>
        <taxon>Nematoda</taxon>
        <taxon>Chromadorea</taxon>
        <taxon>Rhabditida</taxon>
        <taxon>Rhabditina</taxon>
        <taxon>Rhabditomorpha</taxon>
        <taxon>Rhabditoidea</taxon>
        <taxon>Rhabditidae</taxon>
        <taxon>Peloderinae</taxon>
        <taxon>Caenorhabditis</taxon>
    </lineage>
</organism>
<sequence>MANYVYNGTGRIWLVCSWEKGPICYGLTLDIIGSIALISFFVLVVGTVFFGWLGIFPKAIRRKLHD</sequence>
<dbReference type="eggNOG" id="ENOG502TKIS">
    <property type="taxonomic scope" value="Eukaryota"/>
</dbReference>
<name>A0A261AM27_CAERE</name>
<dbReference type="STRING" id="31234.E3NP09"/>
<proteinExistence type="predicted"/>
<comment type="caution">
    <text evidence="1">The sequence shown here is derived from an EMBL/GenBank/DDBJ whole genome shotgun (WGS) entry which is preliminary data.</text>
</comment>
<keyword evidence="2" id="KW-1185">Reference proteome</keyword>
<evidence type="ECO:0000313" key="1">
    <source>
        <dbReference type="EMBL" id="OZF99040.1"/>
    </source>
</evidence>
<dbReference type="Proteomes" id="UP000216624">
    <property type="component" value="Unassembled WGS sequence"/>
</dbReference>
<reference evidence="1" key="1">
    <citation type="submission" date="2017-08" db="EMBL/GenBank/DDBJ databases">
        <authorList>
            <person name="de Groot N.N."/>
        </authorList>
    </citation>
    <scope>NUCLEOTIDE SEQUENCE [LARGE SCALE GENOMIC DNA]</scope>
    <source>
        <strain evidence="1">PX439</strain>
    </source>
</reference>
<gene>
    <name evidence="1" type="ORF">FL82_03618</name>
</gene>
<dbReference type="GO" id="GO:0007286">
    <property type="term" value="P:spermatid development"/>
    <property type="evidence" value="ECO:0007669"/>
    <property type="project" value="EnsemblMetazoa"/>
</dbReference>
<dbReference type="OMA" id="NSHTHNG"/>
<dbReference type="EMBL" id="NMWX01000006">
    <property type="protein sequence ID" value="OZF99040.1"/>
    <property type="molecule type" value="Genomic_DNA"/>
</dbReference>
<feature type="non-terminal residue" evidence="1">
    <location>
        <position position="1"/>
    </location>
</feature>
<dbReference type="HOGENOM" id="CLU_2833652_0_0_1"/>
<evidence type="ECO:0000313" key="2">
    <source>
        <dbReference type="Proteomes" id="UP000216624"/>
    </source>
</evidence>
<accession>A0A261AM27</accession>
<dbReference type="OrthoDB" id="5860309at2759"/>